<dbReference type="GO" id="GO:0036064">
    <property type="term" value="C:ciliary basal body"/>
    <property type="evidence" value="ECO:0007669"/>
    <property type="project" value="TreeGrafter"/>
</dbReference>
<feature type="non-terminal residue" evidence="3">
    <location>
        <position position="103"/>
    </location>
</feature>
<dbReference type="Proteomes" id="UP000485058">
    <property type="component" value="Unassembled WGS sequence"/>
</dbReference>
<dbReference type="PANTHER" id="PTHR44117:SF1">
    <property type="entry name" value="INTRAFLAGELLAR TRANSPORT PROTEIN 88 HOMOLOG"/>
    <property type="match status" value="1"/>
</dbReference>
<dbReference type="GO" id="GO:0042073">
    <property type="term" value="P:intraciliary transport"/>
    <property type="evidence" value="ECO:0007669"/>
    <property type="project" value="TreeGrafter"/>
</dbReference>
<protein>
    <submittedName>
        <fullName evidence="3">Uncharacterized protein</fullName>
    </submittedName>
</protein>
<gene>
    <name evidence="3" type="ORF">HaLaN_11724</name>
</gene>
<evidence type="ECO:0000313" key="4">
    <source>
        <dbReference type="Proteomes" id="UP000485058"/>
    </source>
</evidence>
<reference evidence="3 4" key="1">
    <citation type="submission" date="2020-02" db="EMBL/GenBank/DDBJ databases">
        <title>Draft genome sequence of Haematococcus lacustris strain NIES-144.</title>
        <authorList>
            <person name="Morimoto D."/>
            <person name="Nakagawa S."/>
            <person name="Yoshida T."/>
            <person name="Sawayama S."/>
        </authorList>
    </citation>
    <scope>NUCLEOTIDE SEQUENCE [LARGE SCALE GENOMIC DNA]</scope>
    <source>
        <strain evidence="3 4">NIES-144</strain>
    </source>
</reference>
<comment type="caution">
    <text evidence="3">The sequence shown here is derived from an EMBL/GenBank/DDBJ whole genome shotgun (WGS) entry which is preliminary data.</text>
</comment>
<dbReference type="PANTHER" id="PTHR44117">
    <property type="entry name" value="INTRAFLAGELLAR TRANSPORT PROTEIN 88 HOMOLOG"/>
    <property type="match status" value="1"/>
</dbReference>
<organism evidence="3 4">
    <name type="scientific">Haematococcus lacustris</name>
    <name type="common">Green alga</name>
    <name type="synonym">Haematococcus pluvialis</name>
    <dbReference type="NCBI Taxonomy" id="44745"/>
    <lineage>
        <taxon>Eukaryota</taxon>
        <taxon>Viridiplantae</taxon>
        <taxon>Chlorophyta</taxon>
        <taxon>core chlorophytes</taxon>
        <taxon>Chlorophyceae</taxon>
        <taxon>CS clade</taxon>
        <taxon>Chlamydomonadales</taxon>
        <taxon>Haematococcaceae</taxon>
        <taxon>Haematococcus</taxon>
    </lineage>
</organism>
<dbReference type="GO" id="GO:1905515">
    <property type="term" value="P:non-motile cilium assembly"/>
    <property type="evidence" value="ECO:0007669"/>
    <property type="project" value="TreeGrafter"/>
</dbReference>
<dbReference type="GO" id="GO:0097546">
    <property type="term" value="C:ciliary base"/>
    <property type="evidence" value="ECO:0007669"/>
    <property type="project" value="TreeGrafter"/>
</dbReference>
<sequence>MREREEVKERMIGTGVCTGLVPCDGGGAGRVAPARPMTSNRGAGFTSVPNKKFDPLSQTRASTGAGAKAQLLQKADSSLEEQAKELERKVHELLELSAATLNK</sequence>
<feature type="region of interest" description="Disordered" evidence="2">
    <location>
        <begin position="31"/>
        <end position="68"/>
    </location>
</feature>
<keyword evidence="1" id="KW-0175">Coiled coil</keyword>
<dbReference type="GO" id="GO:0097730">
    <property type="term" value="C:non-motile cilium"/>
    <property type="evidence" value="ECO:0007669"/>
    <property type="project" value="TreeGrafter"/>
</dbReference>
<evidence type="ECO:0000256" key="1">
    <source>
        <dbReference type="SAM" id="Coils"/>
    </source>
</evidence>
<proteinExistence type="predicted"/>
<feature type="coiled-coil region" evidence="1">
    <location>
        <begin position="69"/>
        <end position="103"/>
    </location>
</feature>
<dbReference type="GO" id="GO:0005814">
    <property type="term" value="C:centriole"/>
    <property type="evidence" value="ECO:0007669"/>
    <property type="project" value="TreeGrafter"/>
</dbReference>
<dbReference type="AlphaFoldDB" id="A0A699Z8P9"/>
<dbReference type="EMBL" id="BLLF01000857">
    <property type="protein sequence ID" value="GFH15488.1"/>
    <property type="molecule type" value="Genomic_DNA"/>
</dbReference>
<evidence type="ECO:0000256" key="2">
    <source>
        <dbReference type="SAM" id="MobiDB-lite"/>
    </source>
</evidence>
<keyword evidence="4" id="KW-1185">Reference proteome</keyword>
<name>A0A699Z8P9_HAELA</name>
<evidence type="ECO:0000313" key="3">
    <source>
        <dbReference type="EMBL" id="GFH15488.1"/>
    </source>
</evidence>
<dbReference type="GO" id="GO:0019894">
    <property type="term" value="F:kinesin binding"/>
    <property type="evidence" value="ECO:0007669"/>
    <property type="project" value="TreeGrafter"/>
</dbReference>
<accession>A0A699Z8P9</accession>